<reference evidence="1 2" key="1">
    <citation type="submission" date="2021-05" db="EMBL/GenBank/DDBJ databases">
        <title>The draft genome of Geobacter chapellei DSM 13688.</title>
        <authorList>
            <person name="Xu Z."/>
            <person name="Masuda Y."/>
            <person name="Itoh H."/>
            <person name="Senoo K."/>
        </authorList>
    </citation>
    <scope>NUCLEOTIDE SEQUENCE [LARGE SCALE GENOMIC DNA]</scope>
    <source>
        <strain evidence="1 2">DSM 13688</strain>
    </source>
</reference>
<dbReference type="Proteomes" id="UP000784128">
    <property type="component" value="Unassembled WGS sequence"/>
</dbReference>
<evidence type="ECO:0000313" key="1">
    <source>
        <dbReference type="EMBL" id="MBT1070594.1"/>
    </source>
</evidence>
<comment type="caution">
    <text evidence="1">The sequence shown here is derived from an EMBL/GenBank/DDBJ whole genome shotgun (WGS) entry which is preliminary data.</text>
</comment>
<name>A0ABS5U4J2_9BACT</name>
<dbReference type="RefSeq" id="WP_214296314.1">
    <property type="nucleotide sequence ID" value="NZ_JAHDYS010000002.1"/>
</dbReference>
<gene>
    <name evidence="1" type="ORF">KJB30_02235</name>
</gene>
<dbReference type="EMBL" id="JAHDYS010000002">
    <property type="protein sequence ID" value="MBT1070594.1"/>
    <property type="molecule type" value="Genomic_DNA"/>
</dbReference>
<accession>A0ABS5U4J2</accession>
<keyword evidence="2" id="KW-1185">Reference proteome</keyword>
<proteinExistence type="predicted"/>
<protein>
    <submittedName>
        <fullName evidence="1">Uncharacterized protein</fullName>
    </submittedName>
</protein>
<evidence type="ECO:0000313" key="2">
    <source>
        <dbReference type="Proteomes" id="UP000784128"/>
    </source>
</evidence>
<organism evidence="1 2">
    <name type="scientific">Pelotalea chapellei</name>
    <dbReference type="NCBI Taxonomy" id="44671"/>
    <lineage>
        <taxon>Bacteria</taxon>
        <taxon>Pseudomonadati</taxon>
        <taxon>Thermodesulfobacteriota</taxon>
        <taxon>Desulfuromonadia</taxon>
        <taxon>Geobacterales</taxon>
        <taxon>Geobacteraceae</taxon>
        <taxon>Pelotalea</taxon>
    </lineage>
</organism>
<sequence length="145" mass="16796">MKSSSTLAITWTRPDPDEEQWEFSKHPAKQGFYHAHNISWTQILSASEEGRLEPYPRSDSINGIRVSLSYHLYDDYLRYVVSAKRGYRLGYTRMEKDLEREGHLVLPAPIVLQCGQEALLFSGYRRLCLAWNHGITPGVWLIQLD</sequence>